<dbReference type="EC" id="6.3.5.6" evidence="4"/>
<accession>A0A7W5TWP5</accession>
<dbReference type="AlphaFoldDB" id="A0A7W5TWP5"/>
<comment type="similarity">
    <text evidence="1">Belongs to the amidase family.</text>
</comment>
<gene>
    <name evidence="4" type="ORF">FHX47_001673</name>
</gene>
<feature type="region of interest" description="Disordered" evidence="2">
    <location>
        <begin position="147"/>
        <end position="166"/>
    </location>
</feature>
<feature type="compositionally biased region" description="Low complexity" evidence="2">
    <location>
        <begin position="155"/>
        <end position="166"/>
    </location>
</feature>
<dbReference type="GO" id="GO:0016740">
    <property type="term" value="F:transferase activity"/>
    <property type="evidence" value="ECO:0007669"/>
    <property type="project" value="UniProtKB-KW"/>
</dbReference>
<dbReference type="EMBL" id="JACIBT010000006">
    <property type="protein sequence ID" value="MBB3668044.1"/>
    <property type="molecule type" value="Genomic_DNA"/>
</dbReference>
<organism evidence="4 5">
    <name type="scientific">Garicola koreensis</name>
    <dbReference type="NCBI Taxonomy" id="1262554"/>
    <lineage>
        <taxon>Bacteria</taxon>
        <taxon>Bacillati</taxon>
        <taxon>Actinomycetota</taxon>
        <taxon>Actinomycetes</taxon>
        <taxon>Micrococcales</taxon>
        <taxon>Micrococcaceae</taxon>
        <taxon>Garicola</taxon>
    </lineage>
</organism>
<evidence type="ECO:0000256" key="2">
    <source>
        <dbReference type="SAM" id="MobiDB-lite"/>
    </source>
</evidence>
<evidence type="ECO:0000313" key="5">
    <source>
        <dbReference type="Proteomes" id="UP000547528"/>
    </source>
</evidence>
<keyword evidence="4" id="KW-0436">Ligase</keyword>
<keyword evidence="4" id="KW-0808">Transferase</keyword>
<dbReference type="Proteomes" id="UP000547528">
    <property type="component" value="Unassembled WGS sequence"/>
</dbReference>
<dbReference type="PANTHER" id="PTHR11895">
    <property type="entry name" value="TRANSAMIDASE"/>
    <property type="match status" value="1"/>
</dbReference>
<dbReference type="RefSeq" id="WP_183358465.1">
    <property type="nucleotide sequence ID" value="NZ_BAABKR010000016.1"/>
</dbReference>
<dbReference type="GO" id="GO:0050566">
    <property type="term" value="F:asparaginyl-tRNA synthase (glutamine-hydrolyzing) activity"/>
    <property type="evidence" value="ECO:0007669"/>
    <property type="project" value="UniProtKB-EC"/>
</dbReference>
<comment type="caution">
    <text evidence="4">The sequence shown here is derived from an EMBL/GenBank/DDBJ whole genome shotgun (WGS) entry which is preliminary data.</text>
</comment>
<dbReference type="NCBIfam" id="NF004815">
    <property type="entry name" value="PRK06169.1"/>
    <property type="match status" value="1"/>
</dbReference>
<keyword evidence="5" id="KW-1185">Reference proteome</keyword>
<evidence type="ECO:0000259" key="3">
    <source>
        <dbReference type="Pfam" id="PF01425"/>
    </source>
</evidence>
<protein>
    <submittedName>
        <fullName evidence="4">Aspartyl-tRNA(Asn)/glutamyl-tRNA(Gln) amidotransferase subunit A</fullName>
        <ecNumber evidence="4">6.3.5.6</ecNumber>
        <ecNumber evidence="4">6.3.5.7</ecNumber>
    </submittedName>
</protein>
<dbReference type="Pfam" id="PF01425">
    <property type="entry name" value="Amidase"/>
    <property type="match status" value="1"/>
</dbReference>
<evidence type="ECO:0000256" key="1">
    <source>
        <dbReference type="ARBA" id="ARBA00009199"/>
    </source>
</evidence>
<dbReference type="GO" id="GO:0050567">
    <property type="term" value="F:glutaminyl-tRNA synthase (glutamine-hydrolyzing) activity"/>
    <property type="evidence" value="ECO:0007669"/>
    <property type="project" value="UniProtKB-EC"/>
</dbReference>
<reference evidence="4 5" key="1">
    <citation type="submission" date="2020-08" db="EMBL/GenBank/DDBJ databases">
        <title>Sequencing the genomes of 1000 actinobacteria strains.</title>
        <authorList>
            <person name="Klenk H.-P."/>
        </authorList>
    </citation>
    <scope>NUCLEOTIDE SEQUENCE [LARGE SCALE GENOMIC DNA]</scope>
    <source>
        <strain evidence="4 5">DSM 28238</strain>
    </source>
</reference>
<dbReference type="SUPFAM" id="SSF75304">
    <property type="entry name" value="Amidase signature (AS) enzymes"/>
    <property type="match status" value="1"/>
</dbReference>
<dbReference type="InterPro" id="IPR023631">
    <property type="entry name" value="Amidase_dom"/>
</dbReference>
<feature type="domain" description="Amidase" evidence="3">
    <location>
        <begin position="30"/>
        <end position="451"/>
    </location>
</feature>
<dbReference type="InterPro" id="IPR020556">
    <property type="entry name" value="Amidase_CS"/>
</dbReference>
<dbReference type="PROSITE" id="PS00571">
    <property type="entry name" value="AMIDASES"/>
    <property type="match status" value="1"/>
</dbReference>
<dbReference type="InterPro" id="IPR000120">
    <property type="entry name" value="Amidase"/>
</dbReference>
<dbReference type="Gene3D" id="3.90.1300.10">
    <property type="entry name" value="Amidase signature (AS) domain"/>
    <property type="match status" value="1"/>
</dbReference>
<sequence>MTETAPTDLAELSAAELVEGYAAGDFTPVEATEAALARIEERDGDLNAFVLVDRDSAIASAQASAARWRAGETLGAGDGVPTNIKDIFLTAGWPTLRGSNLVDEAGPWDTDAPCVGRLRESGAVLLGKVTTPEFAWKGTTDSIRFGATGNPWDPSTTAGGSSGGSSASVGAGMGAWSVGTDAGGSVRIPASFTGTVALKPTYGLVPMYPASPFGTLAHAGPMTRTVTDTAMLMDVIAGFDPRDWSALPTPNGSFTRGLEDGVEGLRIAYSPTLGYGENDPEVEQQVRQAVEVLKSLGAVVDEVDPGFADPIEHFHVLWFTGANKVVSAYGAGALDKVDPGLRAGIEEYSDATAMDFLDATQTRMDLGVQMGIFHQEYDLLVTPTMPITAFDRNRQAPPGWKSDLWTTWTPYTYPFNMTQQPAASVPCGVTAEGLPVGLQFVAARTQDRMVLQAARAYEKASGEQYIRPVAAKAG</sequence>
<evidence type="ECO:0000313" key="4">
    <source>
        <dbReference type="EMBL" id="MBB3668044.1"/>
    </source>
</evidence>
<dbReference type="InterPro" id="IPR036928">
    <property type="entry name" value="AS_sf"/>
</dbReference>
<proteinExistence type="inferred from homology"/>
<dbReference type="PANTHER" id="PTHR11895:SF7">
    <property type="entry name" value="GLUTAMYL-TRNA(GLN) AMIDOTRANSFERASE SUBUNIT A, MITOCHONDRIAL"/>
    <property type="match status" value="1"/>
</dbReference>
<name>A0A7W5TWP5_9MICC</name>
<dbReference type="EC" id="6.3.5.7" evidence="4"/>